<sequence length="384" mass="43160">MRDEPQVQTTQPQRHSLRLFLCGDVMCGRGIDQVLAYPCSPELYENYIRSAEDYVLLAEQVNGRIPRRNGPSYVWGVALDEFKRMQPDARIINLETAVTRGNDRAHRGINYRMSPENAACLAAARIDCCALANNHTLDWGRAGLLETLTTLQKMNVKTAGAGRNDLEACAPAALNFSTARLLFFSFGTVSSGIPPDWAATAHTPGINLLSGVSEQDASRVANQIAALKRPDDLVVVSIHWGSNWGYHVPDEQMAFARTLIDEAGVSVVHGHSSHHPRAIEIYRNRLILYGCGDFLNDYEGIRGYEQYRDDLALMYFADLQRTSGSLQALNLVPLQIRNFRLSYPSRQDMEWLQQTLDRQCQRFRTRVMFDSDRQLVVTHSTPAT</sequence>
<keyword evidence="4" id="KW-1185">Reference proteome</keyword>
<dbReference type="Gene3D" id="3.60.21.10">
    <property type="match status" value="1"/>
</dbReference>
<reference evidence="3 4" key="1">
    <citation type="submission" date="2024-02" db="EMBL/GenBank/DDBJ databases">
        <title>Adaptive strategies in a cosmopolitan and abundant soil bacterium.</title>
        <authorList>
            <person name="Carini P."/>
        </authorList>
    </citation>
    <scope>NUCLEOTIDE SEQUENCE [LARGE SCALE GENOMIC DNA]</scope>
    <source>
        <strain evidence="3 4">AZCC 1608</strain>
    </source>
</reference>
<accession>A0ABU8BFW9</accession>
<dbReference type="CDD" id="cd07381">
    <property type="entry name" value="MPP_CapA"/>
    <property type="match status" value="1"/>
</dbReference>
<dbReference type="PANTHER" id="PTHR33393:SF11">
    <property type="entry name" value="POLYGLUTAMINE SYNTHESIS ACCESSORY PROTEIN RV0574C-RELATED"/>
    <property type="match status" value="1"/>
</dbReference>
<dbReference type="RefSeq" id="WP_334483459.1">
    <property type="nucleotide sequence ID" value="NZ_JAZHRV010000001.1"/>
</dbReference>
<name>A0ABU8BFW9_9BRAD</name>
<dbReference type="Proteomes" id="UP001364224">
    <property type="component" value="Unassembled WGS sequence"/>
</dbReference>
<dbReference type="SUPFAM" id="SSF56300">
    <property type="entry name" value="Metallo-dependent phosphatases"/>
    <property type="match status" value="1"/>
</dbReference>
<feature type="domain" description="Capsule synthesis protein CapA" evidence="2">
    <location>
        <begin position="18"/>
        <end position="298"/>
    </location>
</feature>
<dbReference type="InterPro" id="IPR019079">
    <property type="entry name" value="Capsule_synth_CapA"/>
</dbReference>
<dbReference type="InterPro" id="IPR052169">
    <property type="entry name" value="CW_Biosynth-Accessory"/>
</dbReference>
<comment type="caution">
    <text evidence="3">The sequence shown here is derived from an EMBL/GenBank/DDBJ whole genome shotgun (WGS) entry which is preliminary data.</text>
</comment>
<dbReference type="PANTHER" id="PTHR33393">
    <property type="entry name" value="POLYGLUTAMINE SYNTHESIS ACCESSORY PROTEIN RV0574C-RELATED"/>
    <property type="match status" value="1"/>
</dbReference>
<gene>
    <name evidence="3" type="ORF">V1286_004889</name>
</gene>
<evidence type="ECO:0000256" key="1">
    <source>
        <dbReference type="ARBA" id="ARBA00005662"/>
    </source>
</evidence>
<protein>
    <submittedName>
        <fullName evidence="3">Poly-gamma-glutamate capsule biosynthesis protein CapA/YwtB (Metallophosphatase superfamily)</fullName>
    </submittedName>
</protein>
<comment type="similarity">
    <text evidence="1">Belongs to the CapA family.</text>
</comment>
<evidence type="ECO:0000313" key="4">
    <source>
        <dbReference type="Proteomes" id="UP001364224"/>
    </source>
</evidence>
<evidence type="ECO:0000313" key="3">
    <source>
        <dbReference type="EMBL" id="MEH2557360.1"/>
    </source>
</evidence>
<dbReference type="Pfam" id="PF09587">
    <property type="entry name" value="PGA_cap"/>
    <property type="match status" value="1"/>
</dbReference>
<dbReference type="SMART" id="SM00854">
    <property type="entry name" value="PGA_cap"/>
    <property type="match status" value="1"/>
</dbReference>
<dbReference type="InterPro" id="IPR029052">
    <property type="entry name" value="Metallo-depent_PP-like"/>
</dbReference>
<proteinExistence type="inferred from homology"/>
<organism evidence="3 4">
    <name type="scientific">Bradyrhizobium algeriense</name>
    <dbReference type="NCBI Taxonomy" id="634784"/>
    <lineage>
        <taxon>Bacteria</taxon>
        <taxon>Pseudomonadati</taxon>
        <taxon>Pseudomonadota</taxon>
        <taxon>Alphaproteobacteria</taxon>
        <taxon>Hyphomicrobiales</taxon>
        <taxon>Nitrobacteraceae</taxon>
        <taxon>Bradyrhizobium</taxon>
    </lineage>
</organism>
<evidence type="ECO:0000259" key="2">
    <source>
        <dbReference type="SMART" id="SM00854"/>
    </source>
</evidence>
<dbReference type="EMBL" id="JAZHRV010000001">
    <property type="protein sequence ID" value="MEH2557360.1"/>
    <property type="molecule type" value="Genomic_DNA"/>
</dbReference>